<dbReference type="InterPro" id="IPR051265">
    <property type="entry name" value="HIBADH-related_NP60_sf"/>
</dbReference>
<keyword evidence="6" id="KW-1185">Reference proteome</keyword>
<evidence type="ECO:0000313" key="6">
    <source>
        <dbReference type="Proteomes" id="UP000326924"/>
    </source>
</evidence>
<accession>A0A5J5EYL8</accession>
<dbReference type="Pfam" id="PF03446">
    <property type="entry name" value="NAD_binding_2"/>
    <property type="match status" value="1"/>
</dbReference>
<dbReference type="PIRSF" id="PIRSF000103">
    <property type="entry name" value="HIBADH"/>
    <property type="match status" value="1"/>
</dbReference>
<feature type="domain" description="6-phosphogluconate dehydrogenase NADP-binding" evidence="4">
    <location>
        <begin position="1"/>
        <end position="143"/>
    </location>
</feature>
<evidence type="ECO:0000259" key="4">
    <source>
        <dbReference type="Pfam" id="PF03446"/>
    </source>
</evidence>
<evidence type="ECO:0000256" key="1">
    <source>
        <dbReference type="ARBA" id="ARBA00007598"/>
    </source>
</evidence>
<keyword evidence="2" id="KW-0560">Oxidoreductase</keyword>
<dbReference type="InterPro" id="IPR036291">
    <property type="entry name" value="NAD(P)-bd_dom_sf"/>
</dbReference>
<dbReference type="SUPFAM" id="SSF51735">
    <property type="entry name" value="NAD(P)-binding Rossmann-fold domains"/>
    <property type="match status" value="1"/>
</dbReference>
<name>A0A5J5EYL8_9PEZI</name>
<dbReference type="OrthoDB" id="435038at2759"/>
<proteinExistence type="inferred from homology"/>
<protein>
    <submittedName>
        <fullName evidence="5">NAD binding domain of 6-phosphogluconate dehydrogenase-domain-containing protein</fullName>
    </submittedName>
</protein>
<dbReference type="Proteomes" id="UP000326924">
    <property type="component" value="Unassembled WGS sequence"/>
</dbReference>
<comment type="caution">
    <text evidence="5">The sequence shown here is derived from an EMBL/GenBank/DDBJ whole genome shotgun (WGS) entry which is preliminary data.</text>
</comment>
<dbReference type="GO" id="GO:0050661">
    <property type="term" value="F:NADP binding"/>
    <property type="evidence" value="ECO:0007669"/>
    <property type="project" value="InterPro"/>
</dbReference>
<evidence type="ECO:0000256" key="3">
    <source>
        <dbReference type="PIRSR" id="PIRSR000103-1"/>
    </source>
</evidence>
<dbReference type="InterPro" id="IPR006115">
    <property type="entry name" value="6PGDH_NADP-bd"/>
</dbReference>
<gene>
    <name evidence="5" type="ORF">FN846DRAFT_777697</name>
</gene>
<dbReference type="GO" id="GO:0016491">
    <property type="term" value="F:oxidoreductase activity"/>
    <property type="evidence" value="ECO:0007669"/>
    <property type="project" value="UniProtKB-KW"/>
</dbReference>
<dbReference type="Gene3D" id="3.40.50.720">
    <property type="entry name" value="NAD(P)-binding Rossmann-like Domain"/>
    <property type="match status" value="1"/>
</dbReference>
<dbReference type="InterPro" id="IPR008927">
    <property type="entry name" value="6-PGluconate_DH-like_C_sf"/>
</dbReference>
<organism evidence="5 6">
    <name type="scientific">Sphaerosporella brunnea</name>
    <dbReference type="NCBI Taxonomy" id="1250544"/>
    <lineage>
        <taxon>Eukaryota</taxon>
        <taxon>Fungi</taxon>
        <taxon>Dikarya</taxon>
        <taxon>Ascomycota</taxon>
        <taxon>Pezizomycotina</taxon>
        <taxon>Pezizomycetes</taxon>
        <taxon>Pezizales</taxon>
        <taxon>Pyronemataceae</taxon>
        <taxon>Sphaerosporella</taxon>
    </lineage>
</organism>
<feature type="active site" evidence="3">
    <location>
        <position position="165"/>
    </location>
</feature>
<dbReference type="AlphaFoldDB" id="A0A5J5EYL8"/>
<reference evidence="5 6" key="1">
    <citation type="submission" date="2019-09" db="EMBL/GenBank/DDBJ databases">
        <title>Draft genome of the ectomycorrhizal ascomycete Sphaerosporella brunnea.</title>
        <authorList>
            <consortium name="DOE Joint Genome Institute"/>
            <person name="Benucci G.M."/>
            <person name="Marozzi G."/>
            <person name="Antonielli L."/>
            <person name="Sanchez S."/>
            <person name="Marco P."/>
            <person name="Wang X."/>
            <person name="Falini L.B."/>
            <person name="Barry K."/>
            <person name="Haridas S."/>
            <person name="Lipzen A."/>
            <person name="Labutti K."/>
            <person name="Grigoriev I.V."/>
            <person name="Murat C."/>
            <person name="Martin F."/>
            <person name="Albertini E."/>
            <person name="Donnini D."/>
            <person name="Bonito G."/>
        </authorList>
    </citation>
    <scope>NUCLEOTIDE SEQUENCE [LARGE SCALE GENOMIC DNA]</scope>
    <source>
        <strain evidence="5 6">Sb_GMNB300</strain>
    </source>
</reference>
<dbReference type="EMBL" id="VXIS01000075">
    <property type="protein sequence ID" value="KAA8907823.1"/>
    <property type="molecule type" value="Genomic_DNA"/>
</dbReference>
<evidence type="ECO:0000256" key="2">
    <source>
        <dbReference type="ARBA" id="ARBA00023002"/>
    </source>
</evidence>
<dbReference type="InParanoid" id="A0A5J5EYL8"/>
<dbReference type="InterPro" id="IPR013328">
    <property type="entry name" value="6PGD_dom2"/>
</dbReference>
<dbReference type="Gene3D" id="1.10.1040.10">
    <property type="entry name" value="N-(1-d-carboxylethyl)-l-norvaline Dehydrogenase, domain 2"/>
    <property type="match status" value="1"/>
</dbReference>
<dbReference type="InterPro" id="IPR015815">
    <property type="entry name" value="HIBADH-related"/>
</dbReference>
<dbReference type="SUPFAM" id="SSF48179">
    <property type="entry name" value="6-phosphogluconate dehydrogenase C-terminal domain-like"/>
    <property type="match status" value="1"/>
</dbReference>
<dbReference type="PANTHER" id="PTHR43580:SF3">
    <property type="entry name" value="6-PHOSPHOGLUCONATE DEHYDROGENASE FAMILY PROTEIN (AFU_ORTHOLOGUE AFUA_2G11600)"/>
    <property type="match status" value="1"/>
</dbReference>
<sequence>MARNIALKANLVHPLVIQNRTHQRAQEFAAALPNSAAVQVVTTVAEAVNSADIVFTSLGDDASVLSLYETVVKAGSLAGKLFVETSTILPESTNAVAKLITDAGGQFVAAPVFGVPAMADAGKLVVVPAGEASLVAKLQPFFVGVIARSVIDMSGREPGQASLLKITGNSFILSMVETLGEGLTWAEKSGLGGDMLQQFLEHMMPAPFGAYCSRMRSGDYMREDPLFAVDLARKDAGHAIRLAGSVGVDLKIAKVADDHLKVVKEVVGEKGDLPA</sequence>
<evidence type="ECO:0000313" key="5">
    <source>
        <dbReference type="EMBL" id="KAA8907823.1"/>
    </source>
</evidence>
<comment type="similarity">
    <text evidence="1">Belongs to the HIBADH-related family. NP60 subfamily.</text>
</comment>
<dbReference type="PANTHER" id="PTHR43580">
    <property type="entry name" value="OXIDOREDUCTASE GLYR1-RELATED"/>
    <property type="match status" value="1"/>
</dbReference>